<dbReference type="EMBL" id="CAAALY010102685">
    <property type="protein sequence ID" value="VEL29385.1"/>
    <property type="molecule type" value="Genomic_DNA"/>
</dbReference>
<dbReference type="Proteomes" id="UP000784294">
    <property type="component" value="Unassembled WGS sequence"/>
</dbReference>
<dbReference type="InterPro" id="IPR036322">
    <property type="entry name" value="WD40_repeat_dom_sf"/>
</dbReference>
<dbReference type="OrthoDB" id="6154712at2759"/>
<sequence length="73" mass="8341">MTLLCSTSRDHLIHVFDPAQDYQLVQTLADHSGPVYSAHIVETEEEHEIRLISCGLDKSLLFRILEVTLFKIC</sequence>
<dbReference type="InterPro" id="IPR052779">
    <property type="entry name" value="WDR62"/>
</dbReference>
<organism evidence="1 2">
    <name type="scientific">Protopolystoma xenopodis</name>
    <dbReference type="NCBI Taxonomy" id="117903"/>
    <lineage>
        <taxon>Eukaryota</taxon>
        <taxon>Metazoa</taxon>
        <taxon>Spiralia</taxon>
        <taxon>Lophotrochozoa</taxon>
        <taxon>Platyhelminthes</taxon>
        <taxon>Monogenea</taxon>
        <taxon>Polyopisthocotylea</taxon>
        <taxon>Polystomatidea</taxon>
        <taxon>Polystomatidae</taxon>
        <taxon>Protopolystoma</taxon>
    </lineage>
</organism>
<dbReference type="Gene3D" id="2.130.10.10">
    <property type="entry name" value="YVTN repeat-like/Quinoprotein amine dehydrogenase"/>
    <property type="match status" value="1"/>
</dbReference>
<gene>
    <name evidence="1" type="ORF">PXEA_LOCUS22825</name>
</gene>
<keyword evidence="2" id="KW-1185">Reference proteome</keyword>
<dbReference type="InterPro" id="IPR015943">
    <property type="entry name" value="WD40/YVTN_repeat-like_dom_sf"/>
</dbReference>
<name>A0A3S5CR08_9PLAT</name>
<protein>
    <submittedName>
        <fullName evidence="1">Uncharacterized protein</fullName>
    </submittedName>
</protein>
<comment type="caution">
    <text evidence="1">The sequence shown here is derived from an EMBL/GenBank/DDBJ whole genome shotgun (WGS) entry which is preliminary data.</text>
</comment>
<dbReference type="AlphaFoldDB" id="A0A3S5CR08"/>
<dbReference type="SUPFAM" id="SSF50978">
    <property type="entry name" value="WD40 repeat-like"/>
    <property type="match status" value="1"/>
</dbReference>
<reference evidence="1" key="1">
    <citation type="submission" date="2018-11" db="EMBL/GenBank/DDBJ databases">
        <authorList>
            <consortium name="Pathogen Informatics"/>
        </authorList>
    </citation>
    <scope>NUCLEOTIDE SEQUENCE</scope>
</reference>
<proteinExistence type="predicted"/>
<evidence type="ECO:0000313" key="1">
    <source>
        <dbReference type="EMBL" id="VEL29385.1"/>
    </source>
</evidence>
<accession>A0A3S5CR08</accession>
<evidence type="ECO:0000313" key="2">
    <source>
        <dbReference type="Proteomes" id="UP000784294"/>
    </source>
</evidence>
<dbReference type="PANTHER" id="PTHR45589:SF1">
    <property type="entry name" value="WD REPEAT DOMAIN 62, ISOFORM G"/>
    <property type="match status" value="1"/>
</dbReference>
<dbReference type="PANTHER" id="PTHR45589">
    <property type="entry name" value="WD REPEAT DOMAIN 62, ISOFORM G"/>
    <property type="match status" value="1"/>
</dbReference>